<name>A0ABN7Z7E0_9BURK</name>
<protein>
    <recommendedName>
        <fullName evidence="3">DUF1840 domain-containing protein</fullName>
    </recommendedName>
</protein>
<accession>A0ABN7Z7E0</accession>
<organism evidence="1 2">
    <name type="scientific">Cupriavidus pinatubonensis</name>
    <dbReference type="NCBI Taxonomy" id="248026"/>
    <lineage>
        <taxon>Bacteria</taxon>
        <taxon>Pseudomonadati</taxon>
        <taxon>Pseudomonadota</taxon>
        <taxon>Betaproteobacteria</taxon>
        <taxon>Burkholderiales</taxon>
        <taxon>Burkholderiaceae</taxon>
        <taxon>Cupriavidus</taxon>
    </lineage>
</organism>
<sequence>MLVTIHSTAAPEVAVLRDLAQYLLGLLGKRIGERGVIAAEELPEAISRLEAAISEDKALHAASGGVAENSADRNTWPSSLAQRAYPLLDMMRVAQREHADILWGV</sequence>
<comment type="caution">
    <text evidence="1">The sequence shown here is derived from an EMBL/GenBank/DDBJ whole genome shotgun (WGS) entry which is preliminary data.</text>
</comment>
<dbReference type="Proteomes" id="UP000701702">
    <property type="component" value="Unassembled WGS sequence"/>
</dbReference>
<evidence type="ECO:0000313" key="1">
    <source>
        <dbReference type="EMBL" id="CAG9180750.1"/>
    </source>
</evidence>
<proteinExistence type="predicted"/>
<dbReference type="RefSeq" id="WP_224006029.1">
    <property type="nucleotide sequence ID" value="NZ_CAJZAF010000028.1"/>
</dbReference>
<dbReference type="Pfam" id="PF08895">
    <property type="entry name" value="DUF1840"/>
    <property type="match status" value="1"/>
</dbReference>
<keyword evidence="2" id="KW-1185">Reference proteome</keyword>
<gene>
    <name evidence="1" type="ORF">LMG23994_04483</name>
</gene>
<dbReference type="EMBL" id="CAJZAF010000028">
    <property type="protein sequence ID" value="CAG9180750.1"/>
    <property type="molecule type" value="Genomic_DNA"/>
</dbReference>
<reference evidence="1 2" key="1">
    <citation type="submission" date="2021-08" db="EMBL/GenBank/DDBJ databases">
        <authorList>
            <person name="Peeters C."/>
        </authorList>
    </citation>
    <scope>NUCLEOTIDE SEQUENCE [LARGE SCALE GENOMIC DNA]</scope>
    <source>
        <strain evidence="1 2">LMG 23994</strain>
    </source>
</reference>
<evidence type="ECO:0008006" key="3">
    <source>
        <dbReference type="Google" id="ProtNLM"/>
    </source>
</evidence>
<dbReference type="InterPro" id="IPR014991">
    <property type="entry name" value="DUF1840"/>
</dbReference>
<evidence type="ECO:0000313" key="2">
    <source>
        <dbReference type="Proteomes" id="UP000701702"/>
    </source>
</evidence>